<dbReference type="PANTHER" id="PTHR43673">
    <property type="entry name" value="NAD(P)H NITROREDUCTASE YDGI-RELATED"/>
    <property type="match status" value="1"/>
</dbReference>
<keyword evidence="2 4" id="KW-0560">Oxidoreductase</keyword>
<comment type="similarity">
    <text evidence="1">Belongs to the nitroreductase family.</text>
</comment>
<accession>T0ZSK1</accession>
<comment type="caution">
    <text evidence="4">The sequence shown here is derived from an EMBL/GenBank/DDBJ whole genome shotgun (WGS) entry which is preliminary data.</text>
</comment>
<dbReference type="InterPro" id="IPR029479">
    <property type="entry name" value="Nitroreductase"/>
</dbReference>
<reference evidence="4" key="2">
    <citation type="journal article" date="2014" name="ISME J.">
        <title>Microbial stratification in low pH oxic and suboxic macroscopic growths along an acid mine drainage.</title>
        <authorList>
            <person name="Mendez-Garcia C."/>
            <person name="Mesa V."/>
            <person name="Sprenger R.R."/>
            <person name="Richter M."/>
            <person name="Diez M.S."/>
            <person name="Solano J."/>
            <person name="Bargiela R."/>
            <person name="Golyshina O.V."/>
            <person name="Manteca A."/>
            <person name="Ramos J.L."/>
            <person name="Gallego J.R."/>
            <person name="Llorente I."/>
            <person name="Martins Dos Santos V.A."/>
            <person name="Jensen O.N."/>
            <person name="Pelaez A.I."/>
            <person name="Sanchez J."/>
            <person name="Ferrer M."/>
        </authorList>
    </citation>
    <scope>NUCLEOTIDE SEQUENCE</scope>
</reference>
<dbReference type="GO" id="GO:0016491">
    <property type="term" value="F:oxidoreductase activity"/>
    <property type="evidence" value="ECO:0007669"/>
    <property type="project" value="UniProtKB-KW"/>
</dbReference>
<dbReference type="PANTHER" id="PTHR43673:SF10">
    <property type="entry name" value="NADH DEHYDROGENASE_NAD(P)H NITROREDUCTASE XCC3605-RELATED"/>
    <property type="match status" value="1"/>
</dbReference>
<dbReference type="AlphaFoldDB" id="T0ZSK1"/>
<dbReference type="Gene3D" id="3.40.109.10">
    <property type="entry name" value="NADH Oxidase"/>
    <property type="match status" value="1"/>
</dbReference>
<dbReference type="InterPro" id="IPR000415">
    <property type="entry name" value="Nitroreductase-like"/>
</dbReference>
<dbReference type="EMBL" id="AUZY01012044">
    <property type="protein sequence ID" value="EQD31654.1"/>
    <property type="molecule type" value="Genomic_DNA"/>
</dbReference>
<protein>
    <submittedName>
        <fullName evidence="4">Nitroreductase</fullName>
        <ecNumber evidence="4">1.6.99.3</ecNumber>
    </submittedName>
</protein>
<feature type="domain" description="Nitroreductase" evidence="3">
    <location>
        <begin position="9"/>
        <end position="75"/>
    </location>
</feature>
<evidence type="ECO:0000256" key="1">
    <source>
        <dbReference type="ARBA" id="ARBA00007118"/>
    </source>
</evidence>
<organism evidence="4">
    <name type="scientific">mine drainage metagenome</name>
    <dbReference type="NCBI Taxonomy" id="410659"/>
    <lineage>
        <taxon>unclassified sequences</taxon>
        <taxon>metagenomes</taxon>
        <taxon>ecological metagenomes</taxon>
    </lineage>
</organism>
<proteinExistence type="inferred from homology"/>
<evidence type="ECO:0000313" key="4">
    <source>
        <dbReference type="EMBL" id="EQD31654.1"/>
    </source>
</evidence>
<gene>
    <name evidence="4" type="ORF">B1B_18021</name>
</gene>
<evidence type="ECO:0000259" key="3">
    <source>
        <dbReference type="Pfam" id="PF00881"/>
    </source>
</evidence>
<dbReference type="EC" id="1.6.99.3" evidence="4"/>
<evidence type="ECO:0000256" key="2">
    <source>
        <dbReference type="ARBA" id="ARBA00023002"/>
    </source>
</evidence>
<feature type="non-terminal residue" evidence="4">
    <location>
        <position position="1"/>
    </location>
</feature>
<reference evidence="4" key="1">
    <citation type="submission" date="2013-08" db="EMBL/GenBank/DDBJ databases">
        <authorList>
            <person name="Mendez C."/>
            <person name="Richter M."/>
            <person name="Ferrer M."/>
            <person name="Sanchez J."/>
        </authorList>
    </citation>
    <scope>NUCLEOTIDE SEQUENCE</scope>
</reference>
<sequence>DAIRSYRPCTQYQSRPVPPELLKTVLSAARLAPSQHNLQPWRFVVVRDDEQKRLLAQACVRGKIVGEAPAVIVAFSVEEDLAVTIGGFISAYPLDVAVAIHTLRLAATAEGLGTNWLIDFNTEKVRNVLKVPEGIHPIAIIPIGFPAENNGHPASPAPDVEGRKSPDEVIAYDSYPW</sequence>
<dbReference type="SUPFAM" id="SSF55469">
    <property type="entry name" value="FMN-dependent nitroreductase-like"/>
    <property type="match status" value="1"/>
</dbReference>
<dbReference type="Pfam" id="PF00881">
    <property type="entry name" value="Nitroreductase"/>
    <property type="match status" value="1"/>
</dbReference>
<name>T0ZSK1_9ZZZZ</name>